<dbReference type="Pfam" id="PF13018">
    <property type="entry name" value="ESPR"/>
    <property type="match status" value="1"/>
</dbReference>
<dbReference type="Proteomes" id="UP000501063">
    <property type="component" value="Chromosome"/>
</dbReference>
<feature type="domain" description="ESPR" evidence="14">
    <location>
        <begin position="1"/>
        <end position="43"/>
    </location>
</feature>
<dbReference type="KEGG" id="pnt:G5B91_18820"/>
<evidence type="ECO:0000259" key="12">
    <source>
        <dbReference type="Pfam" id="PF05658"/>
    </source>
</evidence>
<evidence type="ECO:0000256" key="4">
    <source>
        <dbReference type="ARBA" id="ARBA00022448"/>
    </source>
</evidence>
<gene>
    <name evidence="15" type="ORF">G5B91_18820</name>
</gene>
<keyword evidence="8" id="KW-0653">Protein transport</keyword>
<dbReference type="Gene3D" id="2.60.40.4050">
    <property type="match status" value="1"/>
</dbReference>
<dbReference type="Gene3D" id="2.150.10.10">
    <property type="entry name" value="Serralysin-like metalloprotease, C-terminal"/>
    <property type="match status" value="3"/>
</dbReference>
<evidence type="ECO:0000256" key="1">
    <source>
        <dbReference type="ARBA" id="ARBA00004241"/>
    </source>
</evidence>
<dbReference type="Pfam" id="PF05658">
    <property type="entry name" value="YadA_head"/>
    <property type="match status" value="6"/>
</dbReference>
<evidence type="ECO:0000256" key="5">
    <source>
        <dbReference type="ARBA" id="ARBA00022452"/>
    </source>
</evidence>
<evidence type="ECO:0000256" key="2">
    <source>
        <dbReference type="ARBA" id="ARBA00004442"/>
    </source>
</evidence>
<evidence type="ECO:0000256" key="10">
    <source>
        <dbReference type="ARBA" id="ARBA00023237"/>
    </source>
</evidence>
<dbReference type="SUPFAM" id="SSF54523">
    <property type="entry name" value="Pili subunits"/>
    <property type="match status" value="1"/>
</dbReference>
<comment type="subcellular location">
    <subcellularLocation>
        <location evidence="2">Cell outer membrane</location>
    </subcellularLocation>
    <subcellularLocation>
        <location evidence="1">Cell surface</location>
    </subcellularLocation>
</comment>
<dbReference type="GO" id="GO:0015031">
    <property type="term" value="P:protein transport"/>
    <property type="evidence" value="ECO:0007669"/>
    <property type="project" value="UniProtKB-KW"/>
</dbReference>
<dbReference type="InterPro" id="IPR008640">
    <property type="entry name" value="Adhesin_Head_dom"/>
</dbReference>
<feature type="domain" description="Trimeric autotransporter adhesin YadA-like head" evidence="12">
    <location>
        <begin position="213"/>
        <end position="237"/>
    </location>
</feature>
<feature type="domain" description="Trimeric autotransporter adhesin YadA-like stalk" evidence="13">
    <location>
        <begin position="638"/>
        <end position="681"/>
    </location>
</feature>
<feature type="domain" description="Trimeric autotransporter adhesin YadA-like stalk" evidence="13">
    <location>
        <begin position="319"/>
        <end position="355"/>
    </location>
</feature>
<feature type="domain" description="Trimeric autotransporter adhesin YadA-like stalk" evidence="13">
    <location>
        <begin position="1369"/>
        <end position="1412"/>
    </location>
</feature>
<dbReference type="InterPro" id="IPR005594">
    <property type="entry name" value="YadA_C"/>
</dbReference>
<feature type="domain" description="Trimeric autotransporter adhesin YadA-like stalk" evidence="13">
    <location>
        <begin position="1768"/>
        <end position="1807"/>
    </location>
</feature>
<evidence type="ECO:0000256" key="6">
    <source>
        <dbReference type="ARBA" id="ARBA00022692"/>
    </source>
</evidence>
<evidence type="ECO:0000256" key="7">
    <source>
        <dbReference type="ARBA" id="ARBA00022729"/>
    </source>
</evidence>
<organism evidence="15 16">
    <name type="scientific">Pseudomonas nitroreducens</name>
    <dbReference type="NCBI Taxonomy" id="46680"/>
    <lineage>
        <taxon>Bacteria</taxon>
        <taxon>Pseudomonadati</taxon>
        <taxon>Pseudomonadota</taxon>
        <taxon>Gammaproteobacteria</taxon>
        <taxon>Pseudomonadales</taxon>
        <taxon>Pseudomonadaceae</taxon>
        <taxon>Pseudomonas</taxon>
    </lineage>
</organism>
<evidence type="ECO:0008006" key="17">
    <source>
        <dbReference type="Google" id="ProtNLM"/>
    </source>
</evidence>
<evidence type="ECO:0000259" key="13">
    <source>
        <dbReference type="Pfam" id="PF05662"/>
    </source>
</evidence>
<keyword evidence="4" id="KW-0813">Transport</keyword>
<dbReference type="InterPro" id="IPR008635">
    <property type="entry name" value="Coiled_stalk_dom"/>
</dbReference>
<dbReference type="SUPFAM" id="SSF101967">
    <property type="entry name" value="Adhesin YadA, collagen-binding domain"/>
    <property type="match status" value="4"/>
</dbReference>
<evidence type="ECO:0000313" key="15">
    <source>
        <dbReference type="EMBL" id="QIE88212.1"/>
    </source>
</evidence>
<dbReference type="Gene3D" id="3.30.1300.30">
    <property type="entry name" value="GSPII I/J protein-like"/>
    <property type="match status" value="1"/>
</dbReference>
<dbReference type="EMBL" id="CP049140">
    <property type="protein sequence ID" value="QIE88212.1"/>
    <property type="molecule type" value="Genomic_DNA"/>
</dbReference>
<dbReference type="Gene3D" id="1.20.5.2280">
    <property type="match status" value="2"/>
</dbReference>
<reference evidence="15 16" key="1">
    <citation type="submission" date="2020-02" db="EMBL/GenBank/DDBJ databases">
        <title>Integrative conjugative elements (ICEs) and plasmids drive adaptation of Pseudomonas nitroreducens strain HBP1 to wastewater environment.</title>
        <authorList>
            <person name="Sentchilo V."/>
            <person name="Carraro N."/>
            <person name="Bertelli C."/>
            <person name="van der Meer J.R."/>
        </authorList>
    </citation>
    <scope>NUCLEOTIDE SEQUENCE [LARGE SCALE GENOMIC DNA]</scope>
    <source>
        <strain evidence="15 16">HBP1</strain>
    </source>
</reference>
<feature type="domain" description="Trimeric autotransporter adhesin YadA-like head" evidence="12">
    <location>
        <begin position="1565"/>
        <end position="1591"/>
    </location>
</feature>
<feature type="domain" description="Trimeric autotransporter adhesin YadA-like stalk" evidence="13">
    <location>
        <begin position="515"/>
        <end position="558"/>
    </location>
</feature>
<keyword evidence="5" id="KW-1134">Transmembrane beta strand</keyword>
<keyword evidence="6" id="KW-0812">Transmembrane</keyword>
<evidence type="ECO:0000259" key="14">
    <source>
        <dbReference type="Pfam" id="PF13018"/>
    </source>
</evidence>
<dbReference type="InterPro" id="IPR011049">
    <property type="entry name" value="Serralysin-like_metalloprot_C"/>
</dbReference>
<feature type="domain" description="Trimeric autotransporter adhesin YadA-like stalk" evidence="13">
    <location>
        <begin position="1485"/>
        <end position="1527"/>
    </location>
</feature>
<dbReference type="InterPro" id="IPR045584">
    <property type="entry name" value="Pilin-like"/>
</dbReference>
<feature type="domain" description="Trimeric autotransporter adhesin YadA-like stalk" evidence="13">
    <location>
        <begin position="1007"/>
        <end position="1050"/>
    </location>
</feature>
<evidence type="ECO:0000256" key="8">
    <source>
        <dbReference type="ARBA" id="ARBA00022927"/>
    </source>
</evidence>
<sequence>MNRVYRSIWCEKTGTYVAAAETAKSRTKTGRIGGLIAAALMSVFGFLPEAFAGASFSDTGAAVNGNNGSRAAGSSGGWGAQANYQGLAMTPDGDCQDLTATYTTGPGALGNMSSLFSSLAPQYSTTVDYGSQANKGTGYVNWGSSQFIGGTGNIGNNAGGTAVNNGSTLAYGYNSTAIGCAVRAYGFGSTAMGFGSMAQDSGGIAMGIYSSSKGNGSIAMGTLANAVADHAIALGYGTNASGVDSLALGTSASATAASSLALGTSAVATAGNSVALGANSSTTANLAAAGYNPGIATLSGVASATNGEVSIGASTQERRLTNLAAGSQATDAVNVSQLQSEDAKVENLAATAASALSTTVGTNGAITAPSYLLAKTNTIGGTSGAATNVGAGFDKVDGALGKLDGRVTQNATDSAANAVSIAGLDTRVTQNTADISSNATSIASLGGRMTTAEGNITSLDGRMGSVEGDITSITTNLSSGTIGMVQQSAAGENLTVGKDSDGAAVDFLGTAGARKLINVADGTLAADSQEAVNGGQLFSTNQDVAQNTADIAGNTAAITGLDGRVTQNSSDIASNAASITSLDGRMGSVEGDITSITTNLSSGTIGMVQQSAAGENLTVGKDSDGAAVDFLGTAGARKLINVADGTLAADSQEAVNGGQLFSTNQDVAQNTADIAGNTAAITGLDGRVTQNSSDIASNAASITSLDGRMGSVEGDITSITTNLNSGTIGMVQQSAAGENLTVGKDSDGAAVDFLGTAGARKLINVADGTLAADSQEAVNGGQLFSTNQNVAQNTADIAGNTAAITGLDGRVTQNSSDIASNAASITSLDGRMGSVEGDITSITTNLSSGTIGMVQQSAAGENLTVGKDSDGAAVDFLGTAGARKLINVADGTVATDSQEAVNGGQLFSTNQDVAQNTADIAGNTAAITGLDGRVTQNSSDIASNAASITSLDGRMGSVEGDITSITTNLSSGTIGMVQQSAAGENLTVGKDSDGAAVDFLGTAGARKLINVADGTLATDSQEAVNGGQLFSTNQDVAQNTADIAGNTAAITGIDSRVTNVEGSVTNLDGRMNNVEGDITSITTNLSSGTIGMVQQSAAGENLTVGKDSDGAAVDFLGTAGARKLINVADGTVAADSQEAVNGGQLFSTNQDVAQNTADIAGNTAAITGLDGRVTGIDSRVTNVEGSVTNLDGRMNNVEGDITSITTNLSSGTIGMVQQSAAGENLTVGKDSDGAAVDFLGTAGARKLINVADGTVAADSQEAVNGGQLFSTNQDVAQNTADIAGNTAAITGLDGRVTGIDSRVTNVEGSVTNLDGRMNNVEGDITSITTNLSSGTIGMVQQSAAGENLTVGKDSDGAAVDFLGTAGARKLINVADGTVAADSQEAVNGGQLFNTNQRVEQNATDIAGNTASIGDLNTRTTQNTADIAGNTVAISGLDGRVTQNTTDISGINTTLASMSGTLSDALVYDSAAHDKVTLGSTGKSVQLTNVKAGQLSEDSTDAVNGAQLFDTNNKVAVIDGRVTGLESSVNNIVSGGGIKYFHTSSSLADSVASGANAIAVGGNAKASGDGSVALGEGAEASAKGSVALGQGASDGGRGAPAEAYVGQYSGASNDKVVGTVSVGNAATGETRTISNVADAQEAGDAVNLRQLDGAVAASKSYTDSRVEGIAGSVANVDESIAKVDNRVTQVEDSVSSMGAVNNTAKLQKPTATGTNAVAVAPGAEASGASSTAVGSNAKAKGRNSVAVGANSVAERDNSVAVGSAGNERQITHVAAGVERTDAVNVGQVEDALGSLAGQTNSQFNSLRNDLKEQDDRLSAGIAGAIAIASLPQPMSNGGSTTAAGIGNFNGQSAVSVGVSHISNDGKWTTKVGGSVDTQSNFSLGAGVGYNW</sequence>
<dbReference type="GO" id="GO:0009986">
    <property type="term" value="C:cell surface"/>
    <property type="evidence" value="ECO:0007669"/>
    <property type="project" value="UniProtKB-SubCell"/>
</dbReference>
<feature type="domain" description="Trimeric autotransporter adhesin YadA-like stalk" evidence="13">
    <location>
        <begin position="1123"/>
        <end position="1166"/>
    </location>
</feature>
<keyword evidence="9" id="KW-0472">Membrane</keyword>
<dbReference type="GO" id="GO:0009279">
    <property type="term" value="C:cell outer membrane"/>
    <property type="evidence" value="ECO:0007669"/>
    <property type="project" value="UniProtKB-SubCell"/>
</dbReference>
<protein>
    <recommendedName>
        <fullName evidence="17">Adhesin</fullName>
    </recommendedName>
</protein>
<keyword evidence="7" id="KW-0732">Signal</keyword>
<feature type="domain" description="Trimeric autotransporter adhesin YadA-like stalk" evidence="13">
    <location>
        <begin position="761"/>
        <end position="804"/>
    </location>
</feature>
<keyword evidence="10" id="KW-0998">Cell outer membrane</keyword>
<feature type="domain" description="Trimeric autotransporter adhesin YadA-like stalk" evidence="13">
    <location>
        <begin position="1632"/>
        <end position="1669"/>
    </location>
</feature>
<proteinExistence type="inferred from homology"/>
<feature type="domain" description="Trimeric autotransporter adhesin YadA-like stalk" evidence="13">
    <location>
        <begin position="1246"/>
        <end position="1289"/>
    </location>
</feature>
<comment type="similarity">
    <text evidence="3">Belongs to the autotransporter-2 (AT-2) (TC 1.B.40) family.</text>
</comment>
<feature type="domain" description="Trimeric autotransporter adhesin YadA-like C-terminal membrane anchor" evidence="11">
    <location>
        <begin position="1830"/>
        <end position="1890"/>
    </location>
</feature>
<feature type="domain" description="Trimeric autotransporter adhesin YadA-like head" evidence="12">
    <location>
        <begin position="184"/>
        <end position="207"/>
    </location>
</feature>
<dbReference type="CDD" id="cd12820">
    <property type="entry name" value="LbR_YadA-like"/>
    <property type="match status" value="1"/>
</dbReference>
<dbReference type="InterPro" id="IPR024973">
    <property type="entry name" value="ESPR"/>
</dbReference>
<feature type="domain" description="Trimeric autotransporter adhesin YadA-like head" evidence="12">
    <location>
        <begin position="240"/>
        <end position="266"/>
    </location>
</feature>
<feature type="domain" description="Trimeric autotransporter adhesin YadA-like head" evidence="12">
    <location>
        <begin position="1548"/>
        <end position="1563"/>
    </location>
</feature>
<dbReference type="Gene3D" id="1.20.5.170">
    <property type="match status" value="2"/>
</dbReference>
<dbReference type="Pfam" id="PF03895">
    <property type="entry name" value="YadA_anchor"/>
    <property type="match status" value="1"/>
</dbReference>
<name>A0A6G6IYX1_PSENT</name>
<feature type="domain" description="Trimeric autotransporter adhesin YadA-like head" evidence="12">
    <location>
        <begin position="1738"/>
        <end position="1762"/>
    </location>
</feature>
<evidence type="ECO:0000256" key="9">
    <source>
        <dbReference type="ARBA" id="ARBA00023136"/>
    </source>
</evidence>
<accession>A0A6G6IYX1</accession>
<dbReference type="Gene3D" id="1.20.5.340">
    <property type="match status" value="7"/>
</dbReference>
<evidence type="ECO:0000313" key="16">
    <source>
        <dbReference type="Proteomes" id="UP000501063"/>
    </source>
</evidence>
<feature type="domain" description="Trimeric autotransporter adhesin YadA-like stalk" evidence="13">
    <location>
        <begin position="884"/>
        <end position="927"/>
    </location>
</feature>
<evidence type="ECO:0000256" key="3">
    <source>
        <dbReference type="ARBA" id="ARBA00005848"/>
    </source>
</evidence>
<dbReference type="Pfam" id="PF05662">
    <property type="entry name" value="YadA_stalk"/>
    <property type="match status" value="12"/>
</dbReference>
<evidence type="ECO:0000259" key="11">
    <source>
        <dbReference type="Pfam" id="PF03895"/>
    </source>
</evidence>